<feature type="chain" id="PRO_5046489030" evidence="6">
    <location>
        <begin position="19"/>
        <end position="213"/>
    </location>
</feature>
<evidence type="ECO:0000313" key="7">
    <source>
        <dbReference type="EMBL" id="WXG69060.1"/>
    </source>
</evidence>
<evidence type="ECO:0000256" key="3">
    <source>
        <dbReference type="ARBA" id="ARBA00023136"/>
    </source>
</evidence>
<evidence type="ECO:0000256" key="5">
    <source>
        <dbReference type="ARBA" id="ARBA00023288"/>
    </source>
</evidence>
<evidence type="ECO:0000256" key="1">
    <source>
        <dbReference type="ARBA" id="ARBA00022475"/>
    </source>
</evidence>
<gene>
    <name evidence="7" type="ORF">WDS16_00340</name>
</gene>
<organism evidence="7 8">
    <name type="scientific">Rhodococcus sovatensis</name>
    <dbReference type="NCBI Taxonomy" id="1805840"/>
    <lineage>
        <taxon>Bacteria</taxon>
        <taxon>Bacillati</taxon>
        <taxon>Actinomycetota</taxon>
        <taxon>Actinomycetes</taxon>
        <taxon>Mycobacteriales</taxon>
        <taxon>Nocardiaceae</taxon>
        <taxon>Rhodococcus</taxon>
    </lineage>
</organism>
<feature type="signal peptide" evidence="6">
    <location>
        <begin position="1"/>
        <end position="18"/>
    </location>
</feature>
<reference evidence="7 8" key="1">
    <citation type="submission" date="2024-03" db="EMBL/GenBank/DDBJ databases">
        <title>Natural products discovery in diverse microorganisms through a two-stage MS feature dereplication strategy.</title>
        <authorList>
            <person name="Zhang R."/>
        </authorList>
    </citation>
    <scope>NUCLEOTIDE SEQUENCE [LARGE SCALE GENOMIC DNA]</scope>
    <source>
        <strain evidence="7 8">18930</strain>
    </source>
</reference>
<keyword evidence="5 7" id="KW-0449">Lipoprotein</keyword>
<evidence type="ECO:0000256" key="6">
    <source>
        <dbReference type="SAM" id="SignalP"/>
    </source>
</evidence>
<evidence type="ECO:0000256" key="4">
    <source>
        <dbReference type="ARBA" id="ARBA00023139"/>
    </source>
</evidence>
<keyword evidence="8" id="KW-1185">Reference proteome</keyword>
<accession>A0ABZ2PIP2</accession>
<dbReference type="EMBL" id="CP147846">
    <property type="protein sequence ID" value="WXG69060.1"/>
    <property type="molecule type" value="Genomic_DNA"/>
</dbReference>
<keyword evidence="1" id="KW-1003">Cell membrane</keyword>
<dbReference type="InterPro" id="IPR025971">
    <property type="entry name" value="LppP/LprE"/>
</dbReference>
<evidence type="ECO:0000256" key="2">
    <source>
        <dbReference type="ARBA" id="ARBA00022729"/>
    </source>
</evidence>
<keyword evidence="3" id="KW-0472">Membrane</keyword>
<protein>
    <submittedName>
        <fullName evidence="7">LppP/LprE family lipoprotein</fullName>
    </submittedName>
</protein>
<dbReference type="Pfam" id="PF14041">
    <property type="entry name" value="Lipoprotein_21"/>
    <property type="match status" value="1"/>
</dbReference>
<evidence type="ECO:0000313" key="8">
    <source>
        <dbReference type="Proteomes" id="UP001432000"/>
    </source>
</evidence>
<name>A0ABZ2PIP2_9NOCA</name>
<dbReference type="Proteomes" id="UP001432000">
    <property type="component" value="Chromosome"/>
</dbReference>
<keyword evidence="4" id="KW-0564">Palmitate</keyword>
<dbReference type="PROSITE" id="PS51257">
    <property type="entry name" value="PROKAR_LIPOPROTEIN"/>
    <property type="match status" value="1"/>
</dbReference>
<keyword evidence="2 6" id="KW-0732">Signal</keyword>
<sequence length="213" mass="22351">MKRLLLVGLSAISLVACAQSDNGTATAVSESSAAPGRQNVTKTIAPSVGALPDVSDQVPALPPQVQIPTVPAAEPEALPGPPVVCLALKSPVVTDAVASLPLYFDDAPWVAYSMGDPCASFTWVSATSERATASTPDHHLFFHDGVYLGTATAEPYRFSSVVGQTVDTVTVNYRWLVRDEAFAAPEGGPVAIRYQWDGSQVMMLDVLPPEVTG</sequence>
<dbReference type="RefSeq" id="WP_338889648.1">
    <property type="nucleotide sequence ID" value="NZ_CP147846.1"/>
</dbReference>
<proteinExistence type="predicted"/>